<keyword evidence="1" id="KW-0472">Membrane</keyword>
<protein>
    <submittedName>
        <fullName evidence="2">Uncharacterized protein</fullName>
    </submittedName>
</protein>
<dbReference type="KEGG" id="sper:EW093_07575"/>
<sequence length="414" mass="49406">MNEQSEKKIIDFFKIDAKLIAFSIIVTILNFFSNKMQGNIIKTVWREILYIIIIFIFCYVLFLLLVKIKKLLFKVKLNTKNNYIVTVFKWLIFSIVVIISLSIFAVLSHPIYSFTANVGKIKIKQYIINRDSKYDKNINNVRGSYPENSIDYYPDYTYSSFGIGVSYSFKKNFSELLENTDIFEYFEWNIVENDWSNNIVRFSGKYNNNKYFDKSKILKNNIAYIEYQSLKRIFSENESRIINGNTNSLKWLFNRIENPEYIQNFNRNGLEYDMDNFLTLINDYYTKYYTNPDYVMTNSEYLILDSVYEKVKKSNSDLLYLFELLHEKNVPDFMDQFTELLYDSFYIPDYKTSEAYIDIEFEISDNKNCIIKSITISEKNKFRLKSDETIYIETNIPTSEITGESLFNEYYLNI</sequence>
<proteinExistence type="predicted"/>
<accession>A0A5C1QAR3</accession>
<dbReference type="Proteomes" id="UP000323824">
    <property type="component" value="Chromosome"/>
</dbReference>
<gene>
    <name evidence="2" type="ORF">EW093_07575</name>
</gene>
<dbReference type="RefSeq" id="WP_149567810.1">
    <property type="nucleotide sequence ID" value="NZ_CP035807.1"/>
</dbReference>
<dbReference type="AlphaFoldDB" id="A0A5C1QAR3"/>
<keyword evidence="1" id="KW-1133">Transmembrane helix</keyword>
<evidence type="ECO:0000313" key="3">
    <source>
        <dbReference type="Proteomes" id="UP000323824"/>
    </source>
</evidence>
<keyword evidence="3" id="KW-1185">Reference proteome</keyword>
<feature type="transmembrane region" description="Helical" evidence="1">
    <location>
        <begin position="87"/>
        <end position="107"/>
    </location>
</feature>
<feature type="transmembrane region" description="Helical" evidence="1">
    <location>
        <begin position="12"/>
        <end position="33"/>
    </location>
</feature>
<keyword evidence="1" id="KW-0812">Transmembrane</keyword>
<dbReference type="EMBL" id="CP035807">
    <property type="protein sequence ID" value="QEN04567.1"/>
    <property type="molecule type" value="Genomic_DNA"/>
</dbReference>
<reference evidence="2 3" key="1">
    <citation type="submission" date="2019-02" db="EMBL/GenBank/DDBJ databases">
        <authorList>
            <person name="Fomenkov A."/>
            <person name="Dubinina G."/>
            <person name="Grabovich M."/>
            <person name="Vincze T."/>
            <person name="Roberts R.J."/>
        </authorList>
    </citation>
    <scope>NUCLEOTIDE SEQUENCE [LARGE SCALE GENOMIC DNA]</scope>
    <source>
        <strain evidence="2 3">P</strain>
    </source>
</reference>
<organism evidence="2 3">
    <name type="scientific">Thiospirochaeta perfilievii</name>
    <dbReference type="NCBI Taxonomy" id="252967"/>
    <lineage>
        <taxon>Bacteria</taxon>
        <taxon>Pseudomonadati</taxon>
        <taxon>Spirochaetota</taxon>
        <taxon>Spirochaetia</taxon>
        <taxon>Spirochaetales</taxon>
        <taxon>Spirochaetaceae</taxon>
        <taxon>Thiospirochaeta</taxon>
    </lineage>
</organism>
<name>A0A5C1QAR3_9SPIO</name>
<evidence type="ECO:0000256" key="1">
    <source>
        <dbReference type="SAM" id="Phobius"/>
    </source>
</evidence>
<reference evidence="2 3" key="2">
    <citation type="submission" date="2019-09" db="EMBL/GenBank/DDBJ databases">
        <title>Complete Genome Sequence and Methylome Analysis of free living Spirochaetas.</title>
        <authorList>
            <person name="Leshcheva N."/>
            <person name="Mikheeva N."/>
        </authorList>
    </citation>
    <scope>NUCLEOTIDE SEQUENCE [LARGE SCALE GENOMIC DNA]</scope>
    <source>
        <strain evidence="2 3">P</strain>
    </source>
</reference>
<evidence type="ECO:0000313" key="2">
    <source>
        <dbReference type="EMBL" id="QEN04567.1"/>
    </source>
</evidence>
<feature type="transmembrane region" description="Helical" evidence="1">
    <location>
        <begin position="48"/>
        <end position="66"/>
    </location>
</feature>